<keyword evidence="1" id="KW-0812">Transmembrane</keyword>
<name>A0A0M4CXT1_9BACT</name>
<dbReference type="KEGG" id="des:DSOUD_2342"/>
<proteinExistence type="predicted"/>
<sequence length="223" mass="24522">MRRLGSSLILWIFLSGAAPVPVLTPERPCLGSPLLVAIPLPDSGTELIGLPDLGSFALLAPPRRSEGELQILLLPMRPGLQTLPSFPLTRGRSRQWATEPLELAVNECLDAESVAAPLMDLPPPEEDDIPLWPLLLLTAAALLLGLLWRLARIRRLLSGQKEEGPVTRLAALQRRLDLIPDDSAERRLLEERLERLRFAPGVPSEEEIEEAAAAIETLEKEGR</sequence>
<gene>
    <name evidence="2" type="ORF">DSOUD_2342</name>
</gene>
<keyword evidence="1" id="KW-0472">Membrane</keyword>
<keyword evidence="3" id="KW-1185">Reference proteome</keyword>
<dbReference type="STRING" id="1603606.DSOUD_2342"/>
<evidence type="ECO:0000313" key="2">
    <source>
        <dbReference type="EMBL" id="ALC17104.1"/>
    </source>
</evidence>
<accession>A0A0M4CXT1</accession>
<feature type="transmembrane region" description="Helical" evidence="1">
    <location>
        <begin position="131"/>
        <end position="151"/>
    </location>
</feature>
<protein>
    <submittedName>
        <fullName evidence="2">Uncharacterized protein</fullName>
    </submittedName>
</protein>
<reference evidence="2 3" key="1">
    <citation type="submission" date="2015-07" db="EMBL/GenBank/DDBJ databases">
        <title>Isolation and Genomic Characterization of a Novel Halophilic Metal-Reducing Deltaproteobacterium from the Deep Subsurface.</title>
        <authorList>
            <person name="Badalamenti J.P."/>
            <person name="Summers Z.M."/>
            <person name="Gralnick J.A."/>
            <person name="Bond D.R."/>
        </authorList>
    </citation>
    <scope>NUCLEOTIDE SEQUENCE [LARGE SCALE GENOMIC DNA]</scope>
    <source>
        <strain evidence="2 3">WTL</strain>
    </source>
</reference>
<dbReference type="OrthoDB" id="9823934at2"/>
<dbReference type="EMBL" id="CP010802">
    <property type="protein sequence ID" value="ALC17104.1"/>
    <property type="molecule type" value="Genomic_DNA"/>
</dbReference>
<organism evidence="2 3">
    <name type="scientific">Desulfuromonas soudanensis</name>
    <dbReference type="NCBI Taxonomy" id="1603606"/>
    <lineage>
        <taxon>Bacteria</taxon>
        <taxon>Pseudomonadati</taxon>
        <taxon>Thermodesulfobacteriota</taxon>
        <taxon>Desulfuromonadia</taxon>
        <taxon>Desulfuromonadales</taxon>
        <taxon>Desulfuromonadaceae</taxon>
        <taxon>Desulfuromonas</taxon>
    </lineage>
</organism>
<dbReference type="Proteomes" id="UP000057158">
    <property type="component" value="Chromosome"/>
</dbReference>
<dbReference type="RefSeq" id="WP_053551136.1">
    <property type="nucleotide sequence ID" value="NZ_CP010802.1"/>
</dbReference>
<dbReference type="PATRIC" id="fig|1603606.3.peg.2535"/>
<evidence type="ECO:0000313" key="3">
    <source>
        <dbReference type="Proteomes" id="UP000057158"/>
    </source>
</evidence>
<evidence type="ECO:0000256" key="1">
    <source>
        <dbReference type="SAM" id="Phobius"/>
    </source>
</evidence>
<keyword evidence="1" id="KW-1133">Transmembrane helix</keyword>
<dbReference type="AlphaFoldDB" id="A0A0M4CXT1"/>